<dbReference type="InterPro" id="IPR025559">
    <property type="entry name" value="Eis_dom"/>
</dbReference>
<dbReference type="Proteomes" id="UP000319769">
    <property type="component" value="Unassembled WGS sequence"/>
</dbReference>
<dbReference type="GO" id="GO:0030649">
    <property type="term" value="P:aminoglycoside antibiotic catabolic process"/>
    <property type="evidence" value="ECO:0007669"/>
    <property type="project" value="TreeGrafter"/>
</dbReference>
<dbReference type="Pfam" id="PF17668">
    <property type="entry name" value="Acetyltransf_17"/>
    <property type="match status" value="1"/>
</dbReference>
<dbReference type="Pfam" id="PF13527">
    <property type="entry name" value="Acetyltransf_9"/>
    <property type="match status" value="1"/>
</dbReference>
<dbReference type="InterPro" id="IPR051554">
    <property type="entry name" value="Acetyltransferase_Eis"/>
</dbReference>
<dbReference type="AlphaFoldDB" id="A0A5N0UNZ8"/>
<dbReference type="Gene3D" id="3.40.630.30">
    <property type="match status" value="2"/>
</dbReference>
<dbReference type="PANTHER" id="PTHR37817:SF1">
    <property type="entry name" value="N-ACETYLTRANSFERASE EIS"/>
    <property type="match status" value="1"/>
</dbReference>
<feature type="active site" description="Proton acceptor; via carboxylate" evidence="4">
    <location>
        <position position="400"/>
    </location>
</feature>
<gene>
    <name evidence="6" type="ORF">FPZ12_037470</name>
</gene>
<dbReference type="NCBIfam" id="NF002367">
    <property type="entry name" value="PRK01346.1-4"/>
    <property type="match status" value="1"/>
</dbReference>
<reference evidence="6" key="1">
    <citation type="submission" date="2019-09" db="EMBL/GenBank/DDBJ databases">
        <authorList>
            <person name="Teo W.F.A."/>
            <person name="Duangmal K."/>
        </authorList>
    </citation>
    <scope>NUCLEOTIDE SEQUENCE [LARGE SCALE GENOMIC DNA]</scope>
    <source>
        <strain evidence="6">K81G1</strain>
    </source>
</reference>
<feature type="domain" description="N-acetyltransferase" evidence="5">
    <location>
        <begin position="4"/>
        <end position="154"/>
    </location>
</feature>
<dbReference type="PANTHER" id="PTHR37817">
    <property type="entry name" value="N-ACETYLTRANSFERASE EIS"/>
    <property type="match status" value="1"/>
</dbReference>
<dbReference type="EMBL" id="VMNW02000091">
    <property type="protein sequence ID" value="KAA9152178.1"/>
    <property type="molecule type" value="Genomic_DNA"/>
</dbReference>
<dbReference type="InterPro" id="IPR041380">
    <property type="entry name" value="Acetyltransf_17"/>
</dbReference>
<protein>
    <submittedName>
        <fullName evidence="6">GNAT family N-acetyltransferase</fullName>
    </submittedName>
</protein>
<comment type="subunit">
    <text evidence="4">Homohexamer; trimer of dimers.</text>
</comment>
<evidence type="ECO:0000313" key="7">
    <source>
        <dbReference type="Proteomes" id="UP000319769"/>
    </source>
</evidence>
<dbReference type="RefSeq" id="WP_144758592.1">
    <property type="nucleotide sequence ID" value="NZ_VMNW02000091.1"/>
</dbReference>
<feature type="binding site" evidence="4">
    <location>
        <begin position="83"/>
        <end position="85"/>
    </location>
    <ligand>
        <name>acetyl-CoA</name>
        <dbReference type="ChEBI" id="CHEBI:57288"/>
    </ligand>
</feature>
<dbReference type="GO" id="GO:0034069">
    <property type="term" value="F:aminoglycoside N-acetyltransferase activity"/>
    <property type="evidence" value="ECO:0007669"/>
    <property type="project" value="TreeGrafter"/>
</dbReference>
<keyword evidence="2 4" id="KW-0808">Transferase</keyword>
<evidence type="ECO:0000256" key="2">
    <source>
        <dbReference type="ARBA" id="ARBA00022679"/>
    </source>
</evidence>
<comment type="similarity">
    <text evidence="1 4">Belongs to the acetyltransferase Eis family.</text>
</comment>
<evidence type="ECO:0000256" key="4">
    <source>
        <dbReference type="HAMAP-Rule" id="MF_01812"/>
    </source>
</evidence>
<dbReference type="HAMAP" id="MF_01812">
    <property type="entry name" value="Eis"/>
    <property type="match status" value="1"/>
</dbReference>
<accession>A0A5N0UNZ8</accession>
<name>A0A5N0UNZ8_9PSEU</name>
<evidence type="ECO:0000256" key="1">
    <source>
        <dbReference type="ARBA" id="ARBA00009213"/>
    </source>
</evidence>
<dbReference type="PROSITE" id="PS51186">
    <property type="entry name" value="GNAT"/>
    <property type="match status" value="1"/>
</dbReference>
<proteinExistence type="inferred from homology"/>
<feature type="binding site" evidence="4">
    <location>
        <begin position="119"/>
        <end position="120"/>
    </location>
    <ligand>
        <name>acetyl-CoA</name>
        <dbReference type="ChEBI" id="CHEBI:57288"/>
    </ligand>
</feature>
<dbReference type="InterPro" id="IPR016181">
    <property type="entry name" value="Acyl_CoA_acyltransferase"/>
</dbReference>
<feature type="binding site" evidence="4">
    <location>
        <begin position="91"/>
        <end position="96"/>
    </location>
    <ligand>
        <name>acetyl-CoA</name>
        <dbReference type="ChEBI" id="CHEBI:57288"/>
    </ligand>
</feature>
<feature type="active site" description="Proton donor" evidence="4">
    <location>
        <position position="124"/>
    </location>
</feature>
<keyword evidence="7" id="KW-1185">Reference proteome</keyword>
<dbReference type="SUPFAM" id="SSF55718">
    <property type="entry name" value="SCP-like"/>
    <property type="match status" value="1"/>
</dbReference>
<dbReference type="InterPro" id="IPR036527">
    <property type="entry name" value="SCP2_sterol-bd_dom_sf"/>
</dbReference>
<dbReference type="OrthoDB" id="8399956at2"/>
<comment type="caution">
    <text evidence="6">The sequence shown here is derived from an EMBL/GenBank/DDBJ whole genome shotgun (WGS) entry which is preliminary data.</text>
</comment>
<keyword evidence="3 4" id="KW-0012">Acyltransferase</keyword>
<dbReference type="InterPro" id="IPR000182">
    <property type="entry name" value="GNAT_dom"/>
</dbReference>
<evidence type="ECO:0000259" key="5">
    <source>
        <dbReference type="PROSITE" id="PS51186"/>
    </source>
</evidence>
<evidence type="ECO:0000256" key="3">
    <source>
        <dbReference type="ARBA" id="ARBA00023315"/>
    </source>
</evidence>
<evidence type="ECO:0000313" key="6">
    <source>
        <dbReference type="EMBL" id="KAA9152178.1"/>
    </source>
</evidence>
<organism evidence="6 7">
    <name type="scientific">Amycolatopsis acidicola</name>
    <dbReference type="NCBI Taxonomy" id="2596893"/>
    <lineage>
        <taxon>Bacteria</taxon>
        <taxon>Bacillati</taxon>
        <taxon>Actinomycetota</taxon>
        <taxon>Actinomycetes</taxon>
        <taxon>Pseudonocardiales</taxon>
        <taxon>Pseudonocardiaceae</taxon>
        <taxon>Amycolatopsis</taxon>
    </lineage>
</organism>
<dbReference type="Gene3D" id="3.30.1050.10">
    <property type="entry name" value="SCP2 sterol-binding domain"/>
    <property type="match status" value="1"/>
</dbReference>
<dbReference type="SUPFAM" id="SSF55729">
    <property type="entry name" value="Acyl-CoA N-acyltransferases (Nat)"/>
    <property type="match status" value="1"/>
</dbReference>
<sequence>MTDFEVRPLAEGERREAFFMLGRALHFPALDDETWERRGAGFPAERRFGAFAGGELIGLAGSAATELAVPGGRAVPAAAVDGVGVRADHTRRGVLTALMGEQLRDCARRGEPLAALHASETAIYGRFGYGIATRAKTLRIHRARAAFRADAPAGGRVRLVPPEEAEKVLPALYHRIGPRRPGMIARGATWWRWTNPRLREGMVAVHTGPDGDDGFVAYRSENRQSFTEPEAGAALVVRDLHAANMAARAALWRFLLSVDLVAEVRAPNRPLDEPVGAMLADPRACETIAVDDGLWLRLVDVQAALSARSYGTGAPVVLEVSDPVLPENSGRYSVSADAVTRTDAPADLRLDVDVLAMLYLGDQRVSGLAELNRIHVLTDDAPARGDALFGSGIPWCGTPF</sequence>
<dbReference type="Pfam" id="PF13530">
    <property type="entry name" value="SCP2_2"/>
    <property type="match status" value="1"/>
</dbReference>
<dbReference type="InterPro" id="IPR022902">
    <property type="entry name" value="NAcTrfase_Eis"/>
</dbReference>